<dbReference type="GO" id="GO:0008270">
    <property type="term" value="F:zinc ion binding"/>
    <property type="evidence" value="ECO:0007669"/>
    <property type="project" value="UniProtKB-KW"/>
</dbReference>
<organism evidence="6 7">
    <name type="scientific">Venturia nashicola</name>
    <dbReference type="NCBI Taxonomy" id="86259"/>
    <lineage>
        <taxon>Eukaryota</taxon>
        <taxon>Fungi</taxon>
        <taxon>Dikarya</taxon>
        <taxon>Ascomycota</taxon>
        <taxon>Pezizomycotina</taxon>
        <taxon>Dothideomycetes</taxon>
        <taxon>Pleosporomycetidae</taxon>
        <taxon>Venturiales</taxon>
        <taxon>Venturiaceae</taxon>
        <taxon>Venturia</taxon>
    </lineage>
</organism>
<dbReference type="SUPFAM" id="SSF57783">
    <property type="entry name" value="Zinc beta-ribbon"/>
    <property type="match status" value="1"/>
</dbReference>
<dbReference type="EMBL" id="SNSC02000005">
    <property type="protein sequence ID" value="TID24556.1"/>
    <property type="molecule type" value="Genomic_DNA"/>
</dbReference>
<comment type="caution">
    <text evidence="6">The sequence shown here is derived from an EMBL/GenBank/DDBJ whole genome shotgun (WGS) entry which is preliminary data.</text>
</comment>
<dbReference type="InterPro" id="IPR012164">
    <property type="entry name" value="Rpa12/Rpb9/Rpc10/TFS"/>
</dbReference>
<evidence type="ECO:0000256" key="2">
    <source>
        <dbReference type="ARBA" id="ARBA00022771"/>
    </source>
</evidence>
<dbReference type="GO" id="GO:0006386">
    <property type="term" value="P:termination of RNA polymerase III transcription"/>
    <property type="evidence" value="ECO:0007669"/>
    <property type="project" value="TreeGrafter"/>
</dbReference>
<dbReference type="Gene3D" id="2.20.25.10">
    <property type="match status" value="1"/>
</dbReference>
<dbReference type="Proteomes" id="UP000298493">
    <property type="component" value="Unassembled WGS sequence"/>
</dbReference>
<evidence type="ECO:0000256" key="4">
    <source>
        <dbReference type="PROSITE-ProRule" id="PRU00472"/>
    </source>
</evidence>
<dbReference type="GO" id="GO:0003676">
    <property type="term" value="F:nucleic acid binding"/>
    <property type="evidence" value="ECO:0007669"/>
    <property type="project" value="InterPro"/>
</dbReference>
<dbReference type="GO" id="GO:0005666">
    <property type="term" value="C:RNA polymerase III complex"/>
    <property type="evidence" value="ECO:0007669"/>
    <property type="project" value="TreeGrafter"/>
</dbReference>
<dbReference type="STRING" id="86259.A0A4Z1PH01"/>
<proteinExistence type="predicted"/>
<dbReference type="SMART" id="SM00440">
    <property type="entry name" value="ZnF_C2C2"/>
    <property type="match status" value="1"/>
</dbReference>
<dbReference type="OrthoDB" id="282152at2759"/>
<dbReference type="GO" id="GO:0003899">
    <property type="term" value="F:DNA-directed RNA polymerase activity"/>
    <property type="evidence" value="ECO:0007669"/>
    <property type="project" value="InterPro"/>
</dbReference>
<keyword evidence="3" id="KW-0862">Zinc</keyword>
<evidence type="ECO:0000256" key="1">
    <source>
        <dbReference type="ARBA" id="ARBA00022723"/>
    </source>
</evidence>
<name>A0A4Z1PH01_9PEZI</name>
<evidence type="ECO:0000259" key="5">
    <source>
        <dbReference type="PROSITE" id="PS51133"/>
    </source>
</evidence>
<keyword evidence="2 4" id="KW-0863">Zinc-finger</keyword>
<evidence type="ECO:0000313" key="7">
    <source>
        <dbReference type="Proteomes" id="UP000298493"/>
    </source>
</evidence>
<dbReference type="Pfam" id="PF01096">
    <property type="entry name" value="Zn_ribbon_TFIIS"/>
    <property type="match status" value="1"/>
</dbReference>
<accession>A0A4Z1PH01</accession>
<dbReference type="PROSITE" id="PS51133">
    <property type="entry name" value="ZF_TFIIS_2"/>
    <property type="match status" value="1"/>
</dbReference>
<feature type="domain" description="TFIIS-type" evidence="5">
    <location>
        <begin position="75"/>
        <end position="116"/>
    </location>
</feature>
<dbReference type="PANTHER" id="PTHR11239:SF12">
    <property type="entry name" value="DNA-DIRECTED RNA POLYMERASE III SUBUNIT RPC10"/>
    <property type="match status" value="1"/>
</dbReference>
<sequence>MLLFCPTCSNLLTISRIPSTNLNSRHLAGQNAFICSTCPYLYPLQKRYYERKTLQRKDVDDILGGADAWDNVDRTTVNCPDESCGNGEAYFYQLQIRSADEPMTSFFKVLDAFFFAAIMVGQDMLMPNSVRSVQSSGESDGT</sequence>
<keyword evidence="6" id="KW-0240">DNA-directed RNA polymerase</keyword>
<protein>
    <submittedName>
        <fullName evidence="6">DNA-directed RNA polymerase-like protein III subunit RPC10</fullName>
    </submittedName>
</protein>
<dbReference type="PANTHER" id="PTHR11239">
    <property type="entry name" value="DNA-DIRECTED RNA POLYMERASE"/>
    <property type="match status" value="1"/>
</dbReference>
<keyword evidence="1" id="KW-0479">Metal-binding</keyword>
<evidence type="ECO:0000256" key="3">
    <source>
        <dbReference type="ARBA" id="ARBA00022833"/>
    </source>
</evidence>
<keyword evidence="6" id="KW-0804">Transcription</keyword>
<dbReference type="AlphaFoldDB" id="A0A4Z1PH01"/>
<keyword evidence="7" id="KW-1185">Reference proteome</keyword>
<dbReference type="InterPro" id="IPR001222">
    <property type="entry name" value="Znf_TFIIS"/>
</dbReference>
<evidence type="ECO:0000313" key="6">
    <source>
        <dbReference type="EMBL" id="TID24556.1"/>
    </source>
</evidence>
<gene>
    <name evidence="6" type="ORF">E6O75_ATG02921</name>
</gene>
<reference evidence="6 7" key="1">
    <citation type="submission" date="2019-04" db="EMBL/GenBank/DDBJ databases">
        <title>High contiguity whole genome sequence and gene annotation resource for two Venturia nashicola isolates.</title>
        <authorList>
            <person name="Prokchorchik M."/>
            <person name="Won K."/>
            <person name="Lee Y."/>
            <person name="Choi E.D."/>
            <person name="Segonzac C."/>
            <person name="Sohn K.H."/>
        </authorList>
    </citation>
    <scope>NUCLEOTIDE SEQUENCE [LARGE SCALE GENOMIC DNA]</scope>
    <source>
        <strain evidence="6 7">PRI2</strain>
    </source>
</reference>